<keyword evidence="2" id="KW-0812">Transmembrane</keyword>
<dbReference type="eggNOG" id="COG3206">
    <property type="taxonomic scope" value="Bacteria"/>
</dbReference>
<organism evidence="3 4">
    <name type="scientific">Sedimentitalea nanhaiensis</name>
    <dbReference type="NCBI Taxonomy" id="999627"/>
    <lineage>
        <taxon>Bacteria</taxon>
        <taxon>Pseudomonadati</taxon>
        <taxon>Pseudomonadota</taxon>
        <taxon>Alphaproteobacteria</taxon>
        <taxon>Rhodobacterales</taxon>
        <taxon>Paracoccaceae</taxon>
        <taxon>Sedimentitalea</taxon>
    </lineage>
</organism>
<gene>
    <name evidence="3" type="ORF">SAMN05216236_10184</name>
</gene>
<proteinExistence type="predicted"/>
<protein>
    <submittedName>
        <fullName evidence="3">Polysaccharide chain length determinant protein, PEP-CTERM locus subfamily</fullName>
    </submittedName>
</protein>
<accession>A0A1I6X691</accession>
<dbReference type="RefSeq" id="WP_027263034.1">
    <property type="nucleotide sequence ID" value="NZ_FPAW01000001.1"/>
</dbReference>
<dbReference type="OrthoDB" id="8114194at2"/>
<dbReference type="PANTHER" id="PTHR32309">
    <property type="entry name" value="TYROSINE-PROTEIN KINASE"/>
    <property type="match status" value="1"/>
</dbReference>
<evidence type="ECO:0000256" key="1">
    <source>
        <dbReference type="SAM" id="Coils"/>
    </source>
</evidence>
<reference evidence="3 4" key="1">
    <citation type="submission" date="2016-10" db="EMBL/GenBank/DDBJ databases">
        <authorList>
            <person name="de Groot N.N."/>
        </authorList>
    </citation>
    <scope>NUCLEOTIDE SEQUENCE [LARGE SCALE GENOMIC DNA]</scope>
    <source>
        <strain evidence="3 4">CGMCC 1.10959</strain>
    </source>
</reference>
<dbReference type="Proteomes" id="UP000182466">
    <property type="component" value="Unassembled WGS sequence"/>
</dbReference>
<evidence type="ECO:0000256" key="2">
    <source>
        <dbReference type="SAM" id="Phobius"/>
    </source>
</evidence>
<keyword evidence="2" id="KW-0472">Membrane</keyword>
<dbReference type="InterPro" id="IPR050445">
    <property type="entry name" value="Bact_polysacc_biosynth/exp"/>
</dbReference>
<evidence type="ECO:0000313" key="4">
    <source>
        <dbReference type="Proteomes" id="UP000182466"/>
    </source>
</evidence>
<keyword evidence="2" id="KW-1133">Transmembrane helix</keyword>
<dbReference type="EMBL" id="FPAW01000001">
    <property type="protein sequence ID" value="SFT33727.1"/>
    <property type="molecule type" value="Genomic_DNA"/>
</dbReference>
<keyword evidence="1" id="KW-0175">Coiled coil</keyword>
<sequence>MMSDLRFYFWFFLRKLPAFLLVAASVATVSIVVAFTLPPAYESRMVLIVEAPQIPDALAPSTVKTPGPQRLQIIEQRLLTRANLLDIARRLKVLQDQQDMNPDEILQAMRARTRVTKTRSNQEASIMTVTFEARSPRLAAGVLNEYLTLVQANDASFRKDRAGQTMDFFEQEVARLGAALEQKAEEILAFKNENAGDLPDGLPFRQDQLATRQQRLEEVGREIFTLKTQRQQLIDLFSQTGQVGSTTLVQVSPTEQRLSQTQDELDNALLVYSETNPRIKLLKARVEQLREQVATERGASPEEPEQTSGNTTLDFQLASLDTRVEILERQEKSLQDQITRLEESISKTPNNAVVLEDLERDYENILSQYNPAVQRLADADTGERIELMSRGERISVIEQPAVPSEPTKPNRMKIAGGGTMLGIGLGAGLVAMMLFFNGAPRRPEDLIRKLEVWPIATLPYVRTRRELFIQRGIKLFVILMILVGVPLVVWAIHIYYQPLDLLADRVMNKLGVRW</sequence>
<evidence type="ECO:0000313" key="3">
    <source>
        <dbReference type="EMBL" id="SFT33727.1"/>
    </source>
</evidence>
<feature type="transmembrane region" description="Helical" evidence="2">
    <location>
        <begin position="472"/>
        <end position="496"/>
    </location>
</feature>
<feature type="transmembrane region" description="Helical" evidence="2">
    <location>
        <begin position="414"/>
        <end position="436"/>
    </location>
</feature>
<dbReference type="PANTHER" id="PTHR32309:SF31">
    <property type="entry name" value="CAPSULAR EXOPOLYSACCHARIDE FAMILY"/>
    <property type="match status" value="1"/>
</dbReference>
<name>A0A1I6X691_9RHOB</name>
<dbReference type="STRING" id="999627.SAMN05216236_10184"/>
<keyword evidence="4" id="KW-1185">Reference proteome</keyword>
<feature type="coiled-coil region" evidence="1">
    <location>
        <begin position="279"/>
        <end position="344"/>
    </location>
</feature>
<dbReference type="AlphaFoldDB" id="A0A1I6X691"/>